<evidence type="ECO:0000256" key="3">
    <source>
        <dbReference type="ARBA" id="ARBA00023002"/>
    </source>
</evidence>
<reference evidence="8" key="1">
    <citation type="journal article" date="2019" name="Curr. Biol.">
        <title>Genome Sequence of Striga asiatica Provides Insight into the Evolution of Plant Parasitism.</title>
        <authorList>
            <person name="Yoshida S."/>
            <person name="Kim S."/>
            <person name="Wafula E.K."/>
            <person name="Tanskanen J."/>
            <person name="Kim Y.M."/>
            <person name="Honaas L."/>
            <person name="Yang Z."/>
            <person name="Spallek T."/>
            <person name="Conn C.E."/>
            <person name="Ichihashi Y."/>
            <person name="Cheong K."/>
            <person name="Cui S."/>
            <person name="Der J.P."/>
            <person name="Gundlach H."/>
            <person name="Jiao Y."/>
            <person name="Hori C."/>
            <person name="Ishida J.K."/>
            <person name="Kasahara H."/>
            <person name="Kiba T."/>
            <person name="Kim M.S."/>
            <person name="Koo N."/>
            <person name="Laohavisit A."/>
            <person name="Lee Y.H."/>
            <person name="Lumba S."/>
            <person name="McCourt P."/>
            <person name="Mortimer J.C."/>
            <person name="Mutuku J.M."/>
            <person name="Nomura T."/>
            <person name="Sasaki-Sekimoto Y."/>
            <person name="Seto Y."/>
            <person name="Wang Y."/>
            <person name="Wakatake T."/>
            <person name="Sakakibara H."/>
            <person name="Demura T."/>
            <person name="Yamaguchi S."/>
            <person name="Yoneyama K."/>
            <person name="Manabe R.I."/>
            <person name="Nelson D.C."/>
            <person name="Schulman A.H."/>
            <person name="Timko M.P."/>
            <person name="dePamphilis C.W."/>
            <person name="Choi D."/>
            <person name="Shirasu K."/>
        </authorList>
    </citation>
    <scope>NUCLEOTIDE SEQUENCE [LARGE SCALE GENOMIC DNA]</scope>
    <source>
        <strain evidence="8">cv. UVA1</strain>
    </source>
</reference>
<dbReference type="InterPro" id="IPR005123">
    <property type="entry name" value="Oxoglu/Fe-dep_dioxygenase_dom"/>
</dbReference>
<dbReference type="GO" id="GO:0009805">
    <property type="term" value="P:coumarin biosynthetic process"/>
    <property type="evidence" value="ECO:0007669"/>
    <property type="project" value="UniProtKB-ARBA"/>
</dbReference>
<dbReference type="PANTHER" id="PTHR10209:SF429">
    <property type="entry name" value="1-AMINOCYCLOPROPANE-1-CARBOXYLATE OXIDASE HOMOLOG 1-LIKE"/>
    <property type="match status" value="1"/>
</dbReference>
<dbReference type="GO" id="GO:0046872">
    <property type="term" value="F:metal ion binding"/>
    <property type="evidence" value="ECO:0007669"/>
    <property type="project" value="UniProtKB-KW"/>
</dbReference>
<dbReference type="SUPFAM" id="SSF51197">
    <property type="entry name" value="Clavaminate synthase-like"/>
    <property type="match status" value="1"/>
</dbReference>
<accession>A0A5A7R484</accession>
<dbReference type="GO" id="GO:0002238">
    <property type="term" value="P:response to molecule of fungal origin"/>
    <property type="evidence" value="ECO:0007669"/>
    <property type="project" value="UniProtKB-ARBA"/>
</dbReference>
<evidence type="ECO:0000313" key="8">
    <source>
        <dbReference type="Proteomes" id="UP000325081"/>
    </source>
</evidence>
<comment type="caution">
    <text evidence="7">The sequence shown here is derived from an EMBL/GenBank/DDBJ whole genome shotgun (WGS) entry which is preliminary data.</text>
</comment>
<evidence type="ECO:0000256" key="2">
    <source>
        <dbReference type="ARBA" id="ARBA00022723"/>
    </source>
</evidence>
<dbReference type="GO" id="GO:0016706">
    <property type="term" value="F:2-oxoglutarate-dependent dioxygenase activity"/>
    <property type="evidence" value="ECO:0007669"/>
    <property type="project" value="UniProtKB-ARBA"/>
</dbReference>
<dbReference type="InterPro" id="IPR044861">
    <property type="entry name" value="IPNS-like_FE2OG_OXY"/>
</dbReference>
<dbReference type="Gene3D" id="2.60.120.330">
    <property type="entry name" value="B-lactam Antibiotic, Isopenicillin N Synthase, Chain"/>
    <property type="match status" value="2"/>
</dbReference>
<keyword evidence="2 5" id="KW-0479">Metal-binding</keyword>
<evidence type="ECO:0000256" key="1">
    <source>
        <dbReference type="ARBA" id="ARBA00008056"/>
    </source>
</evidence>
<evidence type="ECO:0000313" key="7">
    <source>
        <dbReference type="EMBL" id="GER52289.1"/>
    </source>
</evidence>
<dbReference type="Pfam" id="PF03171">
    <property type="entry name" value="2OG-FeII_Oxy"/>
    <property type="match status" value="1"/>
</dbReference>
<dbReference type="AlphaFoldDB" id="A0A5A7R484"/>
<evidence type="ECO:0000256" key="5">
    <source>
        <dbReference type="RuleBase" id="RU003682"/>
    </source>
</evidence>
<dbReference type="PANTHER" id="PTHR10209">
    <property type="entry name" value="OXIDOREDUCTASE, 2OG-FE II OXYGENASE FAMILY PROTEIN"/>
    <property type="match status" value="1"/>
</dbReference>
<evidence type="ECO:0000256" key="4">
    <source>
        <dbReference type="ARBA" id="ARBA00023004"/>
    </source>
</evidence>
<comment type="similarity">
    <text evidence="1 5">Belongs to the iron/ascorbate-dependent oxidoreductase family.</text>
</comment>
<dbReference type="InterPro" id="IPR026992">
    <property type="entry name" value="DIOX_N"/>
</dbReference>
<dbReference type="Proteomes" id="UP000325081">
    <property type="component" value="Unassembled WGS sequence"/>
</dbReference>
<evidence type="ECO:0000259" key="6">
    <source>
        <dbReference type="PROSITE" id="PS51471"/>
    </source>
</evidence>
<keyword evidence="8" id="KW-1185">Reference proteome</keyword>
<sequence length="311" mass="35155">AITVKNPSEDRSHSSWTISKTVPRIFIRPPDELAQEKNHIQSNLQVPIIDLSGVNEDACAREKIIGEVKRASSEWGFFQLVNHGISREVLDNMLDGIRKFHEQDGEVKKEFNTRDMTRKVRFGSNIDLYLSRAANWRDTLAISVQNFGSIEPVELPEICRNGTFLGHYYPVCPQPDITIGTSKHTDPSFLTILLQDQIGGLQVLHQDKYINVQPLSGALVVNIGDMLQIISNDEFVSPNHRVLANRVGPRISVAGFFTGDALSGRIYGPIRELISENNPPHYREFTARDYIAKFYMRPVDKSGLDELKLKE</sequence>
<dbReference type="InterPro" id="IPR027443">
    <property type="entry name" value="IPNS-like_sf"/>
</dbReference>
<keyword evidence="3 5" id="KW-0560">Oxidoreductase</keyword>
<proteinExistence type="inferred from homology"/>
<name>A0A5A7R484_STRAF</name>
<dbReference type="EMBL" id="BKCP01010181">
    <property type="protein sequence ID" value="GER52289.1"/>
    <property type="molecule type" value="Genomic_DNA"/>
</dbReference>
<protein>
    <submittedName>
        <fullName evidence="7">2-oxoglutarate (2OG) and Fe(II)-dependent oxygenase superfamily protein</fullName>
    </submittedName>
</protein>
<dbReference type="Pfam" id="PF14226">
    <property type="entry name" value="DIOX_N"/>
    <property type="match status" value="1"/>
</dbReference>
<organism evidence="7 8">
    <name type="scientific">Striga asiatica</name>
    <name type="common">Asiatic witchweed</name>
    <name type="synonym">Buchnera asiatica</name>
    <dbReference type="NCBI Taxonomy" id="4170"/>
    <lineage>
        <taxon>Eukaryota</taxon>
        <taxon>Viridiplantae</taxon>
        <taxon>Streptophyta</taxon>
        <taxon>Embryophyta</taxon>
        <taxon>Tracheophyta</taxon>
        <taxon>Spermatophyta</taxon>
        <taxon>Magnoliopsida</taxon>
        <taxon>eudicotyledons</taxon>
        <taxon>Gunneridae</taxon>
        <taxon>Pentapetalae</taxon>
        <taxon>asterids</taxon>
        <taxon>lamiids</taxon>
        <taxon>Lamiales</taxon>
        <taxon>Orobanchaceae</taxon>
        <taxon>Buchnereae</taxon>
        <taxon>Striga</taxon>
    </lineage>
</organism>
<feature type="non-terminal residue" evidence="7">
    <location>
        <position position="1"/>
    </location>
</feature>
<dbReference type="PROSITE" id="PS51471">
    <property type="entry name" value="FE2OG_OXY"/>
    <property type="match status" value="1"/>
</dbReference>
<keyword evidence="4 5" id="KW-0408">Iron</keyword>
<dbReference type="OrthoDB" id="288590at2759"/>
<feature type="domain" description="Fe2OG dioxygenase" evidence="6">
    <location>
        <begin position="159"/>
        <end position="259"/>
    </location>
</feature>
<gene>
    <name evidence="7" type="ORF">STAS_29730</name>
</gene>